<dbReference type="AlphaFoldDB" id="A0A9X3J743"/>
<evidence type="ECO:0000313" key="11">
    <source>
        <dbReference type="Proteomes" id="UP001145087"/>
    </source>
</evidence>
<feature type="domain" description="ABC3 transporter permease C-terminal" evidence="8">
    <location>
        <begin position="295"/>
        <end position="408"/>
    </location>
</feature>
<evidence type="ECO:0000256" key="3">
    <source>
        <dbReference type="ARBA" id="ARBA00022692"/>
    </source>
</evidence>
<keyword evidence="2" id="KW-1003">Cell membrane</keyword>
<dbReference type="InterPro" id="IPR025857">
    <property type="entry name" value="MacB_PCD"/>
</dbReference>
<organism evidence="10 11">
    <name type="scientific">Draconibacterium aestuarii</name>
    <dbReference type="NCBI Taxonomy" id="2998507"/>
    <lineage>
        <taxon>Bacteria</taxon>
        <taxon>Pseudomonadati</taxon>
        <taxon>Bacteroidota</taxon>
        <taxon>Bacteroidia</taxon>
        <taxon>Marinilabiliales</taxon>
        <taxon>Prolixibacteraceae</taxon>
        <taxon>Draconibacterium</taxon>
    </lineage>
</organism>
<keyword evidence="3 7" id="KW-0812">Transmembrane</keyword>
<feature type="domain" description="MacB-like periplasmic core" evidence="9">
    <location>
        <begin position="25"/>
        <end position="254"/>
    </location>
</feature>
<feature type="transmembrane region" description="Helical" evidence="7">
    <location>
        <begin position="375"/>
        <end position="398"/>
    </location>
</feature>
<dbReference type="GO" id="GO:0005886">
    <property type="term" value="C:plasma membrane"/>
    <property type="evidence" value="ECO:0007669"/>
    <property type="project" value="UniProtKB-SubCell"/>
</dbReference>
<evidence type="ECO:0000259" key="8">
    <source>
        <dbReference type="Pfam" id="PF02687"/>
    </source>
</evidence>
<keyword evidence="5 7" id="KW-0472">Membrane</keyword>
<protein>
    <submittedName>
        <fullName evidence="10">ABC transporter permease</fullName>
    </submittedName>
</protein>
<dbReference type="RefSeq" id="WP_343333930.1">
    <property type="nucleotide sequence ID" value="NZ_JAPOHD010000027.1"/>
</dbReference>
<evidence type="ECO:0000256" key="7">
    <source>
        <dbReference type="SAM" id="Phobius"/>
    </source>
</evidence>
<dbReference type="EMBL" id="JAPOHD010000027">
    <property type="protein sequence ID" value="MCY1721602.1"/>
    <property type="molecule type" value="Genomic_DNA"/>
</dbReference>
<feature type="transmembrane region" description="Helical" evidence="7">
    <location>
        <begin position="291"/>
        <end position="316"/>
    </location>
</feature>
<comment type="caution">
    <text evidence="10">The sequence shown here is derived from an EMBL/GenBank/DDBJ whole genome shotgun (WGS) entry which is preliminary data.</text>
</comment>
<comment type="subcellular location">
    <subcellularLocation>
        <location evidence="1">Cell membrane</location>
        <topology evidence="1">Multi-pass membrane protein</topology>
    </subcellularLocation>
</comment>
<feature type="transmembrane region" description="Helical" evidence="7">
    <location>
        <begin position="21"/>
        <end position="46"/>
    </location>
</feature>
<evidence type="ECO:0000259" key="9">
    <source>
        <dbReference type="Pfam" id="PF12704"/>
    </source>
</evidence>
<name>A0A9X3J743_9BACT</name>
<dbReference type="PANTHER" id="PTHR30572:SF4">
    <property type="entry name" value="ABC TRANSPORTER PERMEASE YTRF"/>
    <property type="match status" value="1"/>
</dbReference>
<evidence type="ECO:0000313" key="10">
    <source>
        <dbReference type="EMBL" id="MCY1721602.1"/>
    </source>
</evidence>
<comment type="similarity">
    <text evidence="6">Belongs to the ABC-4 integral membrane protein family.</text>
</comment>
<dbReference type="PANTHER" id="PTHR30572">
    <property type="entry name" value="MEMBRANE COMPONENT OF TRANSPORTER-RELATED"/>
    <property type="match status" value="1"/>
</dbReference>
<dbReference type="GO" id="GO:0022857">
    <property type="term" value="F:transmembrane transporter activity"/>
    <property type="evidence" value="ECO:0007669"/>
    <property type="project" value="TreeGrafter"/>
</dbReference>
<keyword evidence="4 7" id="KW-1133">Transmembrane helix</keyword>
<evidence type="ECO:0000256" key="4">
    <source>
        <dbReference type="ARBA" id="ARBA00022989"/>
    </source>
</evidence>
<feature type="transmembrane region" description="Helical" evidence="7">
    <location>
        <begin position="340"/>
        <end position="363"/>
    </location>
</feature>
<keyword evidence="11" id="KW-1185">Reference proteome</keyword>
<dbReference type="Pfam" id="PF02687">
    <property type="entry name" value="FtsX"/>
    <property type="match status" value="1"/>
</dbReference>
<dbReference type="Pfam" id="PF12704">
    <property type="entry name" value="MacB_PCD"/>
    <property type="match status" value="1"/>
</dbReference>
<evidence type="ECO:0000256" key="2">
    <source>
        <dbReference type="ARBA" id="ARBA00022475"/>
    </source>
</evidence>
<evidence type="ECO:0000256" key="5">
    <source>
        <dbReference type="ARBA" id="ARBA00023136"/>
    </source>
</evidence>
<evidence type="ECO:0000256" key="1">
    <source>
        <dbReference type="ARBA" id="ARBA00004651"/>
    </source>
</evidence>
<dbReference type="InterPro" id="IPR003838">
    <property type="entry name" value="ABC3_permease_C"/>
</dbReference>
<proteinExistence type="inferred from homology"/>
<accession>A0A9X3J743</accession>
<evidence type="ECO:0000256" key="6">
    <source>
        <dbReference type="ARBA" id="ARBA00038076"/>
    </source>
</evidence>
<dbReference type="InterPro" id="IPR050250">
    <property type="entry name" value="Macrolide_Exporter_MacB"/>
</dbReference>
<gene>
    <name evidence="10" type="ORF">OU798_14695</name>
</gene>
<sequence>MSKGALLFENIKIALNSIRSNLLRTILTVLIIAIGITALVGILTAIDSIKNSITKEFAVMGANTFSISSRGMRVQVGNNRYRTKNHAYISYYQAKEFKEIFDFPAQAAISVYSTGTATLKYGSEKTNPNITVRGIDENYLSTSGYEVGKGRSFSNHDIETGRSVVLLGAELAKRLFKGGEDPVQKVVSIGSGKYKVVGVLASKGSGFGMNSDMVCFIPYSNSRTYFSRPNMNFDIQVKVDQPELMEAATGQAEATFRVVRNLDPVDETDFNIEKSDNLANILLENIKNITLVATIIGLITLFGAAVGLMNIMLVTVTERTREIGIRKAIGAKSSTVKQQFLVEAIVVGQIGGVVGIILGIFAGNMVSMIIGSSFIIPWPWIVLGVILCFLVGIISGYYPAQKASQLDPIESLRYE</sequence>
<dbReference type="Proteomes" id="UP001145087">
    <property type="component" value="Unassembled WGS sequence"/>
</dbReference>
<reference evidence="10" key="1">
    <citation type="submission" date="2022-11" db="EMBL/GenBank/DDBJ databases">
        <title>Marilongibacter aestuarii gen. nov., sp. nov., isolated from tidal flat sediment.</title>
        <authorList>
            <person name="Jiayan W."/>
        </authorList>
    </citation>
    <scope>NUCLEOTIDE SEQUENCE</scope>
    <source>
        <strain evidence="10">Z1-6</strain>
    </source>
</reference>